<dbReference type="Proteomes" id="UP000594943">
    <property type="component" value="Chromosome 2"/>
</dbReference>
<evidence type="ECO:0000313" key="3">
    <source>
        <dbReference type="Proteomes" id="UP000594943"/>
    </source>
</evidence>
<name>A0A7U4P9E7_9BURK</name>
<organism evidence="2 3">
    <name type="scientific">Burkholderia humptydooensis</name>
    <dbReference type="NCBI Taxonomy" id="430531"/>
    <lineage>
        <taxon>Bacteria</taxon>
        <taxon>Pseudomonadati</taxon>
        <taxon>Pseudomonadota</taxon>
        <taxon>Betaproteobacteria</taxon>
        <taxon>Burkholderiales</taxon>
        <taxon>Burkholderiaceae</taxon>
        <taxon>Burkholderia</taxon>
        <taxon>pseudomallei group</taxon>
    </lineage>
</organism>
<sequence>MRASTPRHAGRAASAARLAGLAIVALTLAFGVTIAHAAHAARFVRLPGGDFESALPQDVPGRSTPVHIDAFELQDTPVTVRAFAAFVSTHPEWRRDRVARVFAGPAYLVDWAEPLQPASATPPDAPVTGVSWFAARAYCASEGARLPTWLEWEYAAAADATRTDARNDPRWRRQILSWYEQPAARVPPSVGSAPNVYGVRDLHGLIWEWVDDFNALFISGDSRTQGDPDQQRFCGAGAISIVRRDSYAVLMRVALLSSLTGADSTGSLGFRCARSISGDQP</sequence>
<dbReference type="SUPFAM" id="SSF56436">
    <property type="entry name" value="C-type lectin-like"/>
    <property type="match status" value="1"/>
</dbReference>
<evidence type="ECO:0000259" key="1">
    <source>
        <dbReference type="Pfam" id="PF03781"/>
    </source>
</evidence>
<dbReference type="InterPro" id="IPR016187">
    <property type="entry name" value="CTDL_fold"/>
</dbReference>
<evidence type="ECO:0000313" key="2">
    <source>
        <dbReference type="EMBL" id="QPS46887.1"/>
    </source>
</evidence>
<dbReference type="Pfam" id="PF03781">
    <property type="entry name" value="FGE-sulfatase"/>
    <property type="match status" value="1"/>
</dbReference>
<accession>A0A7T2X155</accession>
<gene>
    <name evidence="2" type="ORF">I6G56_20600</name>
</gene>
<proteinExistence type="predicted"/>
<dbReference type="RefSeq" id="WP_006028857.1">
    <property type="nucleotide sequence ID" value="NZ_CP013382.1"/>
</dbReference>
<dbReference type="AlphaFoldDB" id="A0A7U4P9E7"/>
<dbReference type="Gene3D" id="3.90.1580.10">
    <property type="entry name" value="paralog of FGE (formylglycine-generating enzyme)"/>
    <property type="match status" value="1"/>
</dbReference>
<reference evidence="2 3" key="1">
    <citation type="submission" date="2020-12" db="EMBL/GenBank/DDBJ databases">
        <title>FDA dAtabase for Regulatory Grade micrObial Sequences (FDA-ARGOS): Supporting development and validation of Infectious Disease Dx tests.</title>
        <authorList>
            <person name="Nelson B."/>
            <person name="Plummer A."/>
            <person name="Tallon L."/>
            <person name="Sadzewicz L."/>
            <person name="Zhao X."/>
            <person name="Boylan J."/>
            <person name="Ott S."/>
            <person name="Bowen H."/>
            <person name="Vavikolanu K."/>
            <person name="Mehta A."/>
            <person name="Aluvathingal J."/>
            <person name="Nadendla S."/>
            <person name="Myers T."/>
            <person name="Yan Y."/>
            <person name="Sichtig H."/>
        </authorList>
    </citation>
    <scope>NUCLEOTIDE SEQUENCE [LARGE SCALE GENOMIC DNA]</scope>
    <source>
        <strain evidence="2 3">FDAARGOS_899</strain>
    </source>
</reference>
<dbReference type="InterPro" id="IPR042095">
    <property type="entry name" value="SUMF_sf"/>
</dbReference>
<dbReference type="KEGG" id="bhg:I6G56_20600"/>
<accession>A0A7U4P9E7</accession>
<dbReference type="PANTHER" id="PTHR23150">
    <property type="entry name" value="SULFATASE MODIFYING FACTOR 1, 2"/>
    <property type="match status" value="1"/>
</dbReference>
<protein>
    <submittedName>
        <fullName evidence="2">Formylglycine-generating enzyme family protein</fullName>
    </submittedName>
</protein>
<dbReference type="InterPro" id="IPR005532">
    <property type="entry name" value="SUMF_dom"/>
</dbReference>
<dbReference type="EMBL" id="CP065687">
    <property type="protein sequence ID" value="QPS46887.1"/>
    <property type="molecule type" value="Genomic_DNA"/>
</dbReference>
<dbReference type="PANTHER" id="PTHR23150:SF19">
    <property type="entry name" value="FORMYLGLYCINE-GENERATING ENZYME"/>
    <property type="match status" value="1"/>
</dbReference>
<dbReference type="GO" id="GO:0120147">
    <property type="term" value="F:formylglycine-generating oxidase activity"/>
    <property type="evidence" value="ECO:0007669"/>
    <property type="project" value="TreeGrafter"/>
</dbReference>
<dbReference type="InterPro" id="IPR051043">
    <property type="entry name" value="Sulfatase_Mod_Factor_Kinase"/>
</dbReference>
<feature type="domain" description="Sulfatase-modifying factor enzyme-like" evidence="1">
    <location>
        <begin position="41"/>
        <end position="274"/>
    </location>
</feature>